<keyword evidence="5 7" id="KW-0418">Kinase</keyword>
<dbReference type="EMBL" id="AE016823">
    <property type="protein sequence ID" value="AAS70038.1"/>
    <property type="molecule type" value="Genomic_DNA"/>
</dbReference>
<dbReference type="SUPFAM" id="SSF47384">
    <property type="entry name" value="Homodimeric domain of signal transducing histidine kinase"/>
    <property type="match status" value="1"/>
</dbReference>
<dbReference type="Proteomes" id="UP000007037">
    <property type="component" value="Chromosome I"/>
</dbReference>
<evidence type="ECO:0000256" key="1">
    <source>
        <dbReference type="ARBA" id="ARBA00000085"/>
    </source>
</evidence>
<comment type="catalytic activity">
    <reaction evidence="1">
        <text>ATP + protein L-histidine = ADP + protein N-phospho-L-histidine.</text>
        <dbReference type="EC" id="2.7.13.3"/>
    </reaction>
</comment>
<dbReference type="SMART" id="SM00387">
    <property type="entry name" value="HATPase_c"/>
    <property type="match status" value="1"/>
</dbReference>
<dbReference type="GO" id="GO:0000155">
    <property type="term" value="F:phosphorelay sensor kinase activity"/>
    <property type="evidence" value="ECO:0007669"/>
    <property type="project" value="InterPro"/>
</dbReference>
<dbReference type="Gene3D" id="1.10.287.130">
    <property type="match status" value="1"/>
</dbReference>
<name>Q72SE4_LEPIC</name>
<dbReference type="InterPro" id="IPR004358">
    <property type="entry name" value="Sig_transdc_His_kin-like_C"/>
</dbReference>
<dbReference type="HOGENOM" id="CLU_808443_0_0_12"/>
<dbReference type="SUPFAM" id="SSF55874">
    <property type="entry name" value="ATPase domain of HSP90 chaperone/DNA topoisomerase II/histidine kinase"/>
    <property type="match status" value="1"/>
</dbReference>
<reference evidence="7 8" key="1">
    <citation type="journal article" date="2004" name="J. Bacteriol.">
        <title>Comparative genomics of two Leptospira interrogans serovars reveals novel insights into physiology and pathogenesis.</title>
        <authorList>
            <person name="Nascimento A.L."/>
            <person name="Ko A.I."/>
            <person name="Martins E.A."/>
            <person name="Monteiro-Vitorello C.B."/>
            <person name="Ho P.L."/>
            <person name="Haake D.A."/>
            <person name="Verjovski-Almeida S."/>
            <person name="Hartskeerl R.A."/>
            <person name="Marques M.V."/>
            <person name="Oliveira M.C."/>
            <person name="Menck C.F."/>
            <person name="Leite L.C."/>
            <person name="Carrer H."/>
            <person name="Coutinho L.L."/>
            <person name="Degrave W.M."/>
            <person name="Dellagostin O.A."/>
            <person name="El-Dorry H."/>
            <person name="Ferro E.S."/>
            <person name="Ferro M.I."/>
            <person name="Furlan L.R."/>
            <person name="Gamberini M."/>
            <person name="Giglioti E.A."/>
            <person name="Goes-Neto A."/>
            <person name="Goldman G.H."/>
            <person name="Goldman M.H."/>
            <person name="Harakava R."/>
            <person name="Jeronimo S.M."/>
            <person name="Junqueira-De-Azevedo I.L."/>
            <person name="Kimura E.T."/>
            <person name="Kuramae E.E."/>
            <person name="Lemos E.G."/>
            <person name="Lemos M.V."/>
            <person name="Marino C.L."/>
            <person name="Nunes L.R."/>
            <person name="De Oliveira R.C."/>
            <person name="Pereira G.G."/>
            <person name="Reis M.S."/>
            <person name="Schriefer A."/>
            <person name="Siqueira W.J."/>
            <person name="Sommer P."/>
            <person name="Tsai S.M."/>
            <person name="Simpson A.J."/>
            <person name="Ferro J.A."/>
            <person name="Camargo L.E."/>
            <person name="Kitajima J.P."/>
            <person name="Setubal J.C."/>
            <person name="Van Sluys M.A."/>
        </authorList>
    </citation>
    <scope>NUCLEOTIDE SEQUENCE [LARGE SCALE GENOMIC DNA]</scope>
    <source>
        <strain evidence="7 8">Fiocruz L1-130</strain>
    </source>
</reference>
<evidence type="ECO:0000313" key="7">
    <source>
        <dbReference type="EMBL" id="AAS70038.1"/>
    </source>
</evidence>
<dbReference type="Gene3D" id="3.30.565.10">
    <property type="entry name" value="Histidine kinase-like ATPase, C-terminal domain"/>
    <property type="match status" value="1"/>
</dbReference>
<sequence>MEMIECQVLSHLRTPVAILDLNLRIIKCNCSFVKVCFSSGTRELINQRLDQILSFQNSSLLERFRNCEFNRTIFFEEQLLNPFKEKVNFQGSMTKQKSEESEFLFLEISDLKIKAKEMEIAAVVSRMYHDLQEPIRNQNTFLNLLYEKYSNSLNEKGKEFLRFSIQSSQRLWERINGLLLFLKIEKERNIFKTVSLQKILEESITLLHENLINTNIHIEVKGEFPDILGSRPLLKELFLNLITNSIRFRNKNVACKVCISYDSKPQFHLIHVIDNGIGVYSLEKNYFIDLFRTFHSSEELSGAGTGLFFCKKIAELHGGNLEIETDRTSGFGVIIRFPREFILER</sequence>
<dbReference type="InterPro" id="IPR003594">
    <property type="entry name" value="HATPase_dom"/>
</dbReference>
<feature type="domain" description="Histidine kinase" evidence="6">
    <location>
        <begin position="126"/>
        <end position="341"/>
    </location>
</feature>
<proteinExistence type="predicted"/>
<evidence type="ECO:0000313" key="8">
    <source>
        <dbReference type="Proteomes" id="UP000007037"/>
    </source>
</evidence>
<dbReference type="PROSITE" id="PS50109">
    <property type="entry name" value="HIS_KIN"/>
    <property type="match status" value="1"/>
</dbReference>
<evidence type="ECO:0000256" key="3">
    <source>
        <dbReference type="ARBA" id="ARBA00022553"/>
    </source>
</evidence>
<dbReference type="EC" id="2.7.13.3" evidence="2"/>
<protein>
    <recommendedName>
        <fullName evidence="2">histidine kinase</fullName>
        <ecNumber evidence="2">2.7.13.3</ecNumber>
    </recommendedName>
</protein>
<dbReference type="AlphaFoldDB" id="Q72SE4"/>
<accession>Q72SE4</accession>
<dbReference type="InterPro" id="IPR052162">
    <property type="entry name" value="Sensor_kinase/Photoreceptor"/>
</dbReference>
<dbReference type="PRINTS" id="PR00344">
    <property type="entry name" value="BCTRLSENSOR"/>
</dbReference>
<dbReference type="Pfam" id="PF02518">
    <property type="entry name" value="HATPase_c"/>
    <property type="match status" value="1"/>
</dbReference>
<dbReference type="PANTHER" id="PTHR43304:SF1">
    <property type="entry name" value="PAC DOMAIN-CONTAINING PROTEIN"/>
    <property type="match status" value="1"/>
</dbReference>
<keyword evidence="4" id="KW-0808">Transferase</keyword>
<evidence type="ECO:0000256" key="4">
    <source>
        <dbReference type="ARBA" id="ARBA00022679"/>
    </source>
</evidence>
<organism evidence="7 8">
    <name type="scientific">Leptospira interrogans serogroup Icterohaemorrhagiae serovar copenhageni (strain Fiocruz L1-130)</name>
    <dbReference type="NCBI Taxonomy" id="267671"/>
    <lineage>
        <taxon>Bacteria</taxon>
        <taxon>Pseudomonadati</taxon>
        <taxon>Spirochaetota</taxon>
        <taxon>Spirochaetia</taxon>
        <taxon>Leptospirales</taxon>
        <taxon>Leptospiraceae</taxon>
        <taxon>Leptospira</taxon>
    </lineage>
</organism>
<dbReference type="KEGG" id="lic:LIC_11439"/>
<evidence type="ECO:0000259" key="6">
    <source>
        <dbReference type="PROSITE" id="PS50109"/>
    </source>
</evidence>
<dbReference type="InterPro" id="IPR036097">
    <property type="entry name" value="HisK_dim/P_sf"/>
</dbReference>
<dbReference type="InterPro" id="IPR005467">
    <property type="entry name" value="His_kinase_dom"/>
</dbReference>
<evidence type="ECO:0000256" key="5">
    <source>
        <dbReference type="ARBA" id="ARBA00022777"/>
    </source>
</evidence>
<keyword evidence="3" id="KW-0597">Phosphoprotein</keyword>
<dbReference type="PANTHER" id="PTHR43304">
    <property type="entry name" value="PHYTOCHROME-LIKE PROTEIN CPH1"/>
    <property type="match status" value="1"/>
</dbReference>
<gene>
    <name evidence="7" type="ordered locus">LIC_11439</name>
</gene>
<dbReference type="InterPro" id="IPR036890">
    <property type="entry name" value="HATPase_C_sf"/>
</dbReference>
<evidence type="ECO:0000256" key="2">
    <source>
        <dbReference type="ARBA" id="ARBA00012438"/>
    </source>
</evidence>